<dbReference type="GO" id="GO:0004497">
    <property type="term" value="F:monooxygenase activity"/>
    <property type="evidence" value="ECO:0007669"/>
    <property type="project" value="InterPro"/>
</dbReference>
<evidence type="ECO:0000313" key="1">
    <source>
        <dbReference type="EMBL" id="KAG1775385.1"/>
    </source>
</evidence>
<dbReference type="InterPro" id="IPR036396">
    <property type="entry name" value="Cyt_P450_sf"/>
</dbReference>
<evidence type="ECO:0000313" key="2">
    <source>
        <dbReference type="Proteomes" id="UP000714275"/>
    </source>
</evidence>
<name>A0A9P6ZSF0_9AGAM</name>
<accession>A0A9P6ZSF0</accession>
<gene>
    <name evidence="1" type="ORF">EV702DRAFT_442161</name>
</gene>
<protein>
    <recommendedName>
        <fullName evidence="3">Cytochrome P450</fullName>
    </recommendedName>
</protein>
<reference evidence="1" key="1">
    <citation type="journal article" date="2020" name="New Phytol.">
        <title>Comparative genomics reveals dynamic genome evolution in host specialist ectomycorrhizal fungi.</title>
        <authorList>
            <person name="Lofgren L.A."/>
            <person name="Nguyen N.H."/>
            <person name="Vilgalys R."/>
            <person name="Ruytinx J."/>
            <person name="Liao H.L."/>
            <person name="Branco S."/>
            <person name="Kuo A."/>
            <person name="LaButti K."/>
            <person name="Lipzen A."/>
            <person name="Andreopoulos W."/>
            <person name="Pangilinan J."/>
            <person name="Riley R."/>
            <person name="Hundley H."/>
            <person name="Na H."/>
            <person name="Barry K."/>
            <person name="Grigoriev I.V."/>
            <person name="Stajich J.E."/>
            <person name="Kennedy P.G."/>
        </authorList>
    </citation>
    <scope>NUCLEOTIDE SEQUENCE</scope>
    <source>
        <strain evidence="1">DOB743</strain>
    </source>
</reference>
<dbReference type="SUPFAM" id="SSF48264">
    <property type="entry name" value="Cytochrome P450"/>
    <property type="match status" value="1"/>
</dbReference>
<dbReference type="AlphaFoldDB" id="A0A9P6ZSF0"/>
<dbReference type="GO" id="GO:0005506">
    <property type="term" value="F:iron ion binding"/>
    <property type="evidence" value="ECO:0007669"/>
    <property type="project" value="InterPro"/>
</dbReference>
<dbReference type="Gene3D" id="1.10.630.10">
    <property type="entry name" value="Cytochrome P450"/>
    <property type="match status" value="1"/>
</dbReference>
<organism evidence="1 2">
    <name type="scientific">Suillus placidus</name>
    <dbReference type="NCBI Taxonomy" id="48579"/>
    <lineage>
        <taxon>Eukaryota</taxon>
        <taxon>Fungi</taxon>
        <taxon>Dikarya</taxon>
        <taxon>Basidiomycota</taxon>
        <taxon>Agaricomycotina</taxon>
        <taxon>Agaricomycetes</taxon>
        <taxon>Agaricomycetidae</taxon>
        <taxon>Boletales</taxon>
        <taxon>Suillineae</taxon>
        <taxon>Suillaceae</taxon>
        <taxon>Suillus</taxon>
    </lineage>
</organism>
<sequence length="143" mass="15727">MMRMSGSLNDGFLPRGEKMGQARMFPSDGAETLSSKLSAPIPGIKDGIRYPGVYSNMMTFLGGSRSCIGFKFAEMEMKQIIAALVLRLHFALPTDSDANGHIKEIQWTLKAFHTPVIKPPAGDGVSPTVPLNVRLVQEEDFKW</sequence>
<dbReference type="GO" id="GO:0016705">
    <property type="term" value="F:oxidoreductase activity, acting on paired donors, with incorporation or reduction of molecular oxygen"/>
    <property type="evidence" value="ECO:0007669"/>
    <property type="project" value="InterPro"/>
</dbReference>
<dbReference type="OrthoDB" id="1470350at2759"/>
<dbReference type="InterPro" id="IPR001128">
    <property type="entry name" value="Cyt_P450"/>
</dbReference>
<proteinExistence type="predicted"/>
<dbReference type="Proteomes" id="UP000714275">
    <property type="component" value="Unassembled WGS sequence"/>
</dbReference>
<dbReference type="GO" id="GO:0020037">
    <property type="term" value="F:heme binding"/>
    <property type="evidence" value="ECO:0007669"/>
    <property type="project" value="InterPro"/>
</dbReference>
<comment type="caution">
    <text evidence="1">The sequence shown here is derived from an EMBL/GenBank/DDBJ whole genome shotgun (WGS) entry which is preliminary data.</text>
</comment>
<evidence type="ECO:0008006" key="3">
    <source>
        <dbReference type="Google" id="ProtNLM"/>
    </source>
</evidence>
<keyword evidence="2" id="KW-1185">Reference proteome</keyword>
<dbReference type="Pfam" id="PF00067">
    <property type="entry name" value="p450"/>
    <property type="match status" value="1"/>
</dbReference>
<dbReference type="EMBL" id="JABBWD010000034">
    <property type="protein sequence ID" value="KAG1775385.1"/>
    <property type="molecule type" value="Genomic_DNA"/>
</dbReference>